<accession>A0A239E1J3</accession>
<evidence type="ECO:0000313" key="2">
    <source>
        <dbReference type="EMBL" id="SNS38600.1"/>
    </source>
</evidence>
<feature type="chain" id="PRO_5039209548" evidence="1">
    <location>
        <begin position="27"/>
        <end position="196"/>
    </location>
</feature>
<evidence type="ECO:0000313" key="3">
    <source>
        <dbReference type="Proteomes" id="UP000198280"/>
    </source>
</evidence>
<evidence type="ECO:0000256" key="1">
    <source>
        <dbReference type="SAM" id="SignalP"/>
    </source>
</evidence>
<sequence>MPRFRRPSRLLTSALAVLLAATAATAATPASANAPEPYTEPPFAAACDWHAYGEGETPDPWLWLSDPVCVEYSKRDITLDNGGAVRFLLAEPARFALALPVCRYYQRDHWSVQSTTGAVPYVSWDGRYWFDKRGRRAAMLLTNFKVGGVTAGIGDLVAALRPHLPELADVLEAYGDEAGETGLAVSLPFSLLCAGR</sequence>
<keyword evidence="1" id="KW-0732">Signal</keyword>
<protein>
    <submittedName>
        <fullName evidence="2">Uncharacterized protein</fullName>
    </submittedName>
</protein>
<dbReference type="Proteomes" id="UP000198280">
    <property type="component" value="Unassembled WGS sequence"/>
</dbReference>
<name>A0A239E1J3_9ACTN</name>
<dbReference type="AlphaFoldDB" id="A0A239E1J3"/>
<gene>
    <name evidence="2" type="ORF">SAMN05216252_105275</name>
</gene>
<keyword evidence="3" id="KW-1185">Reference proteome</keyword>
<dbReference type="OrthoDB" id="4224345at2"/>
<dbReference type="RefSeq" id="WP_089223832.1">
    <property type="nucleotide sequence ID" value="NZ_FZOF01000005.1"/>
</dbReference>
<feature type="signal peptide" evidence="1">
    <location>
        <begin position="1"/>
        <end position="26"/>
    </location>
</feature>
<dbReference type="EMBL" id="FZOF01000005">
    <property type="protein sequence ID" value="SNS38600.1"/>
    <property type="molecule type" value="Genomic_DNA"/>
</dbReference>
<organism evidence="2 3">
    <name type="scientific">Actinacidiphila glaucinigra</name>
    <dbReference type="NCBI Taxonomy" id="235986"/>
    <lineage>
        <taxon>Bacteria</taxon>
        <taxon>Bacillati</taxon>
        <taxon>Actinomycetota</taxon>
        <taxon>Actinomycetes</taxon>
        <taxon>Kitasatosporales</taxon>
        <taxon>Streptomycetaceae</taxon>
        <taxon>Actinacidiphila</taxon>
    </lineage>
</organism>
<reference evidence="2 3" key="1">
    <citation type="submission" date="2017-06" db="EMBL/GenBank/DDBJ databases">
        <authorList>
            <person name="Kim H.J."/>
            <person name="Triplett B.A."/>
        </authorList>
    </citation>
    <scope>NUCLEOTIDE SEQUENCE [LARGE SCALE GENOMIC DNA]</scope>
    <source>
        <strain evidence="2 3">CGMCC 4.1858</strain>
    </source>
</reference>
<proteinExistence type="predicted"/>